<dbReference type="CDD" id="cd04590">
    <property type="entry name" value="CBS_pair_CorC_HlyC_assoc"/>
    <property type="match status" value="1"/>
</dbReference>
<dbReference type="InterPro" id="IPR002550">
    <property type="entry name" value="CNNM"/>
</dbReference>
<evidence type="ECO:0000256" key="5">
    <source>
        <dbReference type="ARBA" id="ARBA00023122"/>
    </source>
</evidence>
<feature type="transmembrane region" description="Helical" evidence="9">
    <location>
        <begin position="57"/>
        <end position="76"/>
    </location>
</feature>
<evidence type="ECO:0000313" key="13">
    <source>
        <dbReference type="Proteomes" id="UP000184314"/>
    </source>
</evidence>
<dbReference type="Gene3D" id="3.10.580.10">
    <property type="entry name" value="CBS-domain"/>
    <property type="match status" value="1"/>
</dbReference>
<dbReference type="PANTHER" id="PTHR22777">
    <property type="entry name" value="HEMOLYSIN-RELATED"/>
    <property type="match status" value="1"/>
</dbReference>
<gene>
    <name evidence="12" type="ORF">SAMN04488007_0262</name>
</gene>
<dbReference type="Gene3D" id="3.30.465.10">
    <property type="match status" value="1"/>
</dbReference>
<dbReference type="PROSITE" id="PS51371">
    <property type="entry name" value="CBS"/>
    <property type="match status" value="1"/>
</dbReference>
<name>A0A1M6J4F2_9FLAO</name>
<accession>A0A1M6J4F2</accession>
<feature type="transmembrane region" description="Helical" evidence="9">
    <location>
        <begin position="6"/>
        <end position="28"/>
    </location>
</feature>
<evidence type="ECO:0000256" key="7">
    <source>
        <dbReference type="PROSITE-ProRule" id="PRU00703"/>
    </source>
</evidence>
<dbReference type="Pfam" id="PF03471">
    <property type="entry name" value="CorC_HlyC"/>
    <property type="match status" value="1"/>
</dbReference>
<feature type="domain" description="CNNM transmembrane" evidence="11">
    <location>
        <begin position="1"/>
        <end position="200"/>
    </location>
</feature>
<dbReference type="GO" id="GO:0005886">
    <property type="term" value="C:plasma membrane"/>
    <property type="evidence" value="ECO:0007669"/>
    <property type="project" value="TreeGrafter"/>
</dbReference>
<reference evidence="13" key="1">
    <citation type="submission" date="2016-11" db="EMBL/GenBank/DDBJ databases">
        <authorList>
            <person name="Varghese N."/>
            <person name="Submissions S."/>
        </authorList>
    </citation>
    <scope>NUCLEOTIDE SEQUENCE [LARGE SCALE GENOMIC DNA]</scope>
    <source>
        <strain evidence="13">DSM 16478</strain>
    </source>
</reference>
<dbReference type="SMART" id="SM01091">
    <property type="entry name" value="CorC_HlyC"/>
    <property type="match status" value="1"/>
</dbReference>
<organism evidence="12 13">
    <name type="scientific">Maribacter aquivivus</name>
    <dbReference type="NCBI Taxonomy" id="228958"/>
    <lineage>
        <taxon>Bacteria</taxon>
        <taxon>Pseudomonadati</taxon>
        <taxon>Bacteroidota</taxon>
        <taxon>Flavobacteriia</taxon>
        <taxon>Flavobacteriales</taxon>
        <taxon>Flavobacteriaceae</taxon>
        <taxon>Maribacter</taxon>
    </lineage>
</organism>
<dbReference type="OrthoDB" id="9798188at2"/>
<evidence type="ECO:0000259" key="10">
    <source>
        <dbReference type="PROSITE" id="PS51371"/>
    </source>
</evidence>
<dbReference type="SUPFAM" id="SSF56176">
    <property type="entry name" value="FAD-binding/transporter-associated domain-like"/>
    <property type="match status" value="1"/>
</dbReference>
<sequence length="428" mass="48442">MGTAGIIIILSLIFSAFFSGMEIAFISANKIHIEIEKKQDGFLARVLTRLTKKPSKFIATMLIGNNIALVIYGLFMGDVLMNWFTGIVPDNALLKLLITDFSLLTQTLISTFVILITAEFLPKVLFQIYANNLLKLLAIPAFLFYILFSFISDFIIWISDLILKYVFGTSGDEVQLAFSKLELGDYITEQMETIEEEDEVDTEIQIFQNALEFAAVKAREVMVPRTEIVAVEMYESPKNLAKIFTETGYSKILVFNDTVDNVIGYVHSYELFKKPKTIKSILLPVEFVPETMLIQDILNVLIKKRKSIAVVLDEYGGTSGLVTVEDIVEELFGEIEDEHDTTDLREEVVDERHFLFSARLEVDDINENHKLNLPVSDEYETLGGLLVHTLGEIPDKEVELTIASYKFTVLEVSNTKIDLISIEVLEEE</sequence>
<dbReference type="AlphaFoldDB" id="A0A1M6J4F2"/>
<evidence type="ECO:0000256" key="2">
    <source>
        <dbReference type="ARBA" id="ARBA00022692"/>
    </source>
</evidence>
<dbReference type="GO" id="GO:0050660">
    <property type="term" value="F:flavin adenine dinucleotide binding"/>
    <property type="evidence" value="ECO:0007669"/>
    <property type="project" value="InterPro"/>
</dbReference>
<evidence type="ECO:0000259" key="11">
    <source>
        <dbReference type="PROSITE" id="PS51846"/>
    </source>
</evidence>
<keyword evidence="6 8" id="KW-0472">Membrane</keyword>
<proteinExistence type="predicted"/>
<comment type="subcellular location">
    <subcellularLocation>
        <location evidence="1">Membrane</location>
        <topology evidence="1">Multi-pass membrane protein</topology>
    </subcellularLocation>
</comment>
<evidence type="ECO:0000256" key="1">
    <source>
        <dbReference type="ARBA" id="ARBA00004141"/>
    </source>
</evidence>
<feature type="transmembrane region" description="Helical" evidence="9">
    <location>
        <begin position="96"/>
        <end position="121"/>
    </location>
</feature>
<evidence type="ECO:0000256" key="3">
    <source>
        <dbReference type="ARBA" id="ARBA00022737"/>
    </source>
</evidence>
<keyword evidence="13" id="KW-1185">Reference proteome</keyword>
<dbReference type="InterPro" id="IPR046342">
    <property type="entry name" value="CBS_dom_sf"/>
</dbReference>
<keyword evidence="3" id="KW-0677">Repeat</keyword>
<evidence type="ECO:0000313" key="12">
    <source>
        <dbReference type="EMBL" id="SHJ41542.1"/>
    </source>
</evidence>
<evidence type="ECO:0000256" key="9">
    <source>
        <dbReference type="SAM" id="Phobius"/>
    </source>
</evidence>
<dbReference type="InterPro" id="IPR016169">
    <property type="entry name" value="FAD-bd_PCMH_sub2"/>
</dbReference>
<evidence type="ECO:0000256" key="6">
    <source>
        <dbReference type="ARBA" id="ARBA00023136"/>
    </source>
</evidence>
<protein>
    <submittedName>
        <fullName evidence="12">Hemolysin, contains CBS domains</fullName>
    </submittedName>
</protein>
<feature type="domain" description="CBS" evidence="10">
    <location>
        <begin position="278"/>
        <end position="338"/>
    </location>
</feature>
<dbReference type="InterPro" id="IPR000644">
    <property type="entry name" value="CBS_dom"/>
</dbReference>
<dbReference type="EMBL" id="FQZX01000001">
    <property type="protein sequence ID" value="SHJ41542.1"/>
    <property type="molecule type" value="Genomic_DNA"/>
</dbReference>
<evidence type="ECO:0000256" key="8">
    <source>
        <dbReference type="PROSITE-ProRule" id="PRU01193"/>
    </source>
</evidence>
<dbReference type="Proteomes" id="UP000184314">
    <property type="component" value="Unassembled WGS sequence"/>
</dbReference>
<dbReference type="PANTHER" id="PTHR22777:SF17">
    <property type="entry name" value="UPF0053 PROTEIN SLL0260"/>
    <property type="match status" value="1"/>
</dbReference>
<dbReference type="InterPro" id="IPR036318">
    <property type="entry name" value="FAD-bd_PCMH-like_sf"/>
</dbReference>
<keyword evidence="2 8" id="KW-0812">Transmembrane</keyword>
<keyword evidence="5 7" id="KW-0129">CBS domain</keyword>
<dbReference type="STRING" id="228958.SAMN04488007_0262"/>
<dbReference type="Pfam" id="PF00571">
    <property type="entry name" value="CBS"/>
    <property type="match status" value="2"/>
</dbReference>
<dbReference type="SUPFAM" id="SSF54631">
    <property type="entry name" value="CBS-domain pair"/>
    <property type="match status" value="1"/>
</dbReference>
<evidence type="ECO:0000256" key="4">
    <source>
        <dbReference type="ARBA" id="ARBA00022989"/>
    </source>
</evidence>
<dbReference type="InterPro" id="IPR005170">
    <property type="entry name" value="Transptr-assoc_dom"/>
</dbReference>
<feature type="transmembrane region" description="Helical" evidence="9">
    <location>
        <begin position="133"/>
        <end position="158"/>
    </location>
</feature>
<dbReference type="PROSITE" id="PS51846">
    <property type="entry name" value="CNNM"/>
    <property type="match status" value="1"/>
</dbReference>
<dbReference type="Pfam" id="PF01595">
    <property type="entry name" value="CNNM"/>
    <property type="match status" value="1"/>
</dbReference>
<keyword evidence="4 8" id="KW-1133">Transmembrane helix</keyword>
<dbReference type="InterPro" id="IPR044751">
    <property type="entry name" value="Ion_transp-like_CBS"/>
</dbReference>